<comment type="caution">
    <text evidence="1">The sequence shown here is derived from an EMBL/GenBank/DDBJ whole genome shotgun (WGS) entry which is preliminary data.</text>
</comment>
<name>A0A937XCF9_UNCEI</name>
<dbReference type="InterPro" id="IPR029062">
    <property type="entry name" value="Class_I_gatase-like"/>
</dbReference>
<dbReference type="GO" id="GO:0004642">
    <property type="term" value="F:phosphoribosylformylglycinamidine synthase activity"/>
    <property type="evidence" value="ECO:0007669"/>
    <property type="project" value="TreeGrafter"/>
</dbReference>
<dbReference type="Gene3D" id="3.40.50.880">
    <property type="match status" value="1"/>
</dbReference>
<dbReference type="GO" id="GO:0005737">
    <property type="term" value="C:cytoplasm"/>
    <property type="evidence" value="ECO:0007669"/>
    <property type="project" value="TreeGrafter"/>
</dbReference>
<dbReference type="PANTHER" id="PTHR10099:SF1">
    <property type="entry name" value="PHOSPHORIBOSYLFORMYLGLYCINAMIDINE SYNTHASE"/>
    <property type="match status" value="1"/>
</dbReference>
<sequence length="297" mass="32005">MRGAGALSPGDGSGEPPVRALVLAGYGLNCDAETAHAFRLAGAEPEHVHINDLIARPALLERFRVMAFIGGFAWADDHGAGVILGTKLRQHLGGELLRFVASGGYVIGICNGFQALVNLGLLPGFVAGEFRREVALTHNDCHNYRDAWVHVRVETSPCAATRGLAHLELPVRHAEGKFVASAEVLERLERNRQVVLRYALPDGSPAKGAFPWNPNGSLSDIAGICDPSGRVFGLMPHPEAFHHATNHPDWTRWQWGAGRRRETGGMDLPEEEGDGVVIFHNLVRAAAESAPARGPRP</sequence>
<gene>
    <name evidence="1" type="ORF">FJY75_08630</name>
</gene>
<organism evidence="1 2">
    <name type="scientific">Eiseniibacteriota bacterium</name>
    <dbReference type="NCBI Taxonomy" id="2212470"/>
    <lineage>
        <taxon>Bacteria</taxon>
        <taxon>Candidatus Eiseniibacteriota</taxon>
    </lineage>
</organism>
<accession>A0A937XCF9</accession>
<dbReference type="EMBL" id="VGIY01000215">
    <property type="protein sequence ID" value="MBM3317906.1"/>
    <property type="molecule type" value="Genomic_DNA"/>
</dbReference>
<evidence type="ECO:0000313" key="1">
    <source>
        <dbReference type="EMBL" id="MBM3317906.1"/>
    </source>
</evidence>
<evidence type="ECO:0000313" key="2">
    <source>
        <dbReference type="Proteomes" id="UP000748308"/>
    </source>
</evidence>
<dbReference type="Proteomes" id="UP000748308">
    <property type="component" value="Unassembled WGS sequence"/>
</dbReference>
<dbReference type="SUPFAM" id="SSF52317">
    <property type="entry name" value="Class I glutamine amidotransferase-like"/>
    <property type="match status" value="1"/>
</dbReference>
<dbReference type="SMART" id="SM01211">
    <property type="entry name" value="GATase_5"/>
    <property type="match status" value="1"/>
</dbReference>
<reference evidence="1" key="1">
    <citation type="submission" date="2019-03" db="EMBL/GenBank/DDBJ databases">
        <title>Lake Tanganyika Metagenome-Assembled Genomes (MAGs).</title>
        <authorList>
            <person name="Tran P."/>
        </authorList>
    </citation>
    <scope>NUCLEOTIDE SEQUENCE</scope>
    <source>
        <strain evidence="1">M_DeepCast_400m_m2_100</strain>
    </source>
</reference>
<dbReference type="AlphaFoldDB" id="A0A937XCF9"/>
<dbReference type="GO" id="GO:0006164">
    <property type="term" value="P:purine nucleotide biosynthetic process"/>
    <property type="evidence" value="ECO:0007669"/>
    <property type="project" value="TreeGrafter"/>
</dbReference>
<dbReference type="PANTHER" id="PTHR10099">
    <property type="entry name" value="PHOSPHORIBOSYLFORMYLGLYCINAMIDINE SYNTHASE"/>
    <property type="match status" value="1"/>
</dbReference>
<protein>
    <submittedName>
        <fullName evidence="1">Phosphoribosylformylglycinamidine synthase subunit PurQ</fullName>
    </submittedName>
</protein>
<proteinExistence type="predicted"/>
<dbReference type="Pfam" id="PF13507">
    <property type="entry name" value="GATase_5"/>
    <property type="match status" value="1"/>
</dbReference>